<dbReference type="InterPro" id="IPR039741">
    <property type="entry name" value="UDP-sugar_pyrophosphorylase"/>
</dbReference>
<dbReference type="PANTHER" id="PTHR11952">
    <property type="entry name" value="UDP- GLUCOSE PYROPHOSPHORYLASE"/>
    <property type="match status" value="1"/>
</dbReference>
<dbReference type="Gene3D" id="3.90.550.10">
    <property type="entry name" value="Spore Coat Polysaccharide Biosynthesis Protein SpsA, Chain A"/>
    <property type="match status" value="1"/>
</dbReference>
<evidence type="ECO:0000313" key="7">
    <source>
        <dbReference type="Proteomes" id="UP000694867"/>
    </source>
</evidence>
<dbReference type="SUPFAM" id="SSF53448">
    <property type="entry name" value="Nucleotide-diphospho-sugar transferases"/>
    <property type="match status" value="1"/>
</dbReference>
<evidence type="ECO:0000256" key="2">
    <source>
        <dbReference type="ARBA" id="ARBA00010401"/>
    </source>
</evidence>
<feature type="non-terminal residue" evidence="8">
    <location>
        <position position="623"/>
    </location>
</feature>
<dbReference type="Pfam" id="PF14223">
    <property type="entry name" value="Retrotran_gag_2"/>
    <property type="match status" value="1"/>
</dbReference>
<comment type="similarity">
    <text evidence="2">Belongs to the UDPGP type 1 family.</text>
</comment>
<protein>
    <recommendedName>
        <fullName evidence="3">UDP-N-acetylglucosamine diphosphorylase</fullName>
        <ecNumber evidence="3">2.7.7.23</ecNumber>
    </recommendedName>
</protein>
<dbReference type="GeneID" id="100900805"/>
<evidence type="ECO:0000256" key="5">
    <source>
        <dbReference type="ARBA" id="ARBA00022695"/>
    </source>
</evidence>
<comment type="catalytic activity">
    <reaction evidence="6">
        <text>N-acetyl-alpha-D-glucosamine 1-phosphate + UTP + H(+) = UDP-N-acetyl-alpha-D-glucosamine + diphosphate</text>
        <dbReference type="Rhea" id="RHEA:13509"/>
        <dbReference type="ChEBI" id="CHEBI:15378"/>
        <dbReference type="ChEBI" id="CHEBI:33019"/>
        <dbReference type="ChEBI" id="CHEBI:46398"/>
        <dbReference type="ChEBI" id="CHEBI:57705"/>
        <dbReference type="ChEBI" id="CHEBI:57776"/>
        <dbReference type="EC" id="2.7.7.23"/>
    </reaction>
</comment>
<evidence type="ECO:0000256" key="3">
    <source>
        <dbReference type="ARBA" id="ARBA00012457"/>
    </source>
</evidence>
<organism evidence="7 8">
    <name type="scientific">Galendromus occidentalis</name>
    <name type="common">western predatory mite</name>
    <dbReference type="NCBI Taxonomy" id="34638"/>
    <lineage>
        <taxon>Eukaryota</taxon>
        <taxon>Metazoa</taxon>
        <taxon>Ecdysozoa</taxon>
        <taxon>Arthropoda</taxon>
        <taxon>Chelicerata</taxon>
        <taxon>Arachnida</taxon>
        <taxon>Acari</taxon>
        <taxon>Parasitiformes</taxon>
        <taxon>Mesostigmata</taxon>
        <taxon>Gamasina</taxon>
        <taxon>Phytoseioidea</taxon>
        <taxon>Phytoseiidae</taxon>
        <taxon>Typhlodrominae</taxon>
        <taxon>Galendromus</taxon>
    </lineage>
</organism>
<keyword evidence="4" id="KW-0808">Transferase</keyword>
<evidence type="ECO:0000256" key="4">
    <source>
        <dbReference type="ARBA" id="ARBA00022679"/>
    </source>
</evidence>
<dbReference type="FunFam" id="3.90.550.10:FF:000075">
    <property type="entry name" value="Probable UDP-N-acetylglucosamine pyrophosphorylase"/>
    <property type="match status" value="1"/>
</dbReference>
<dbReference type="InterPro" id="IPR029044">
    <property type="entry name" value="Nucleotide-diphossugar_trans"/>
</dbReference>
<dbReference type="InterPro" id="IPR002618">
    <property type="entry name" value="UDPGP_fam"/>
</dbReference>
<gene>
    <name evidence="8" type="primary">LOC100900805</name>
</gene>
<name>A0AAJ7SI05_9ACAR</name>
<keyword evidence="5" id="KW-0548">Nucleotidyltransferase</keyword>
<dbReference type="RefSeq" id="XP_028968263.1">
    <property type="nucleotide sequence ID" value="XM_029112430.1"/>
</dbReference>
<evidence type="ECO:0000256" key="6">
    <source>
        <dbReference type="ARBA" id="ARBA00048493"/>
    </source>
</evidence>
<evidence type="ECO:0000256" key="1">
    <source>
        <dbReference type="ARBA" id="ARBA00005208"/>
    </source>
</evidence>
<comment type="pathway">
    <text evidence="1">Nucleotide-sugar biosynthesis; UDP-N-acetyl-alpha-D-glucosamine biosynthesis; UDP-N-acetyl-alpha-D-glucosamine from N-acetyl-alpha-D-glucosamine 1-phosphate: step 1/1.</text>
</comment>
<accession>A0AAJ7SI05</accession>
<dbReference type="Pfam" id="PF01704">
    <property type="entry name" value="UDPGP"/>
    <property type="match status" value="1"/>
</dbReference>
<dbReference type="AlphaFoldDB" id="A0AAJ7SI05"/>
<dbReference type="GO" id="GO:0006048">
    <property type="term" value="P:UDP-N-acetylglucosamine biosynthetic process"/>
    <property type="evidence" value="ECO:0007669"/>
    <property type="project" value="TreeGrafter"/>
</dbReference>
<dbReference type="CDD" id="cd04193">
    <property type="entry name" value="UDPGlcNAc_PPase"/>
    <property type="match status" value="1"/>
</dbReference>
<dbReference type="PANTHER" id="PTHR11952:SF2">
    <property type="entry name" value="LD24639P"/>
    <property type="match status" value="1"/>
</dbReference>
<proteinExistence type="inferred from homology"/>
<reference evidence="8" key="1">
    <citation type="submission" date="2025-08" db="UniProtKB">
        <authorList>
            <consortium name="RefSeq"/>
        </authorList>
    </citation>
    <scope>IDENTIFICATION</scope>
</reference>
<evidence type="ECO:0000313" key="8">
    <source>
        <dbReference type="RefSeq" id="XP_028968263.1"/>
    </source>
</evidence>
<dbReference type="EC" id="2.7.7.23" evidence="3"/>
<dbReference type="KEGG" id="goe:100900805"/>
<dbReference type="GO" id="GO:0003977">
    <property type="term" value="F:UDP-N-acetylglucosamine diphosphorylase activity"/>
    <property type="evidence" value="ECO:0007669"/>
    <property type="project" value="UniProtKB-EC"/>
</dbReference>
<dbReference type="Proteomes" id="UP000694867">
    <property type="component" value="Unplaced"/>
</dbReference>
<keyword evidence="7" id="KW-1185">Reference proteome</keyword>
<sequence>MPRYIVKDGRFNRVEDPMSADPYHQIHAYFSEHAMAEAETRKIKQLLDEHGQEHLLQFWDELNEKQRGQLVADIHYVDIARCMAAFSNVMIPNKEENPDELLEPVPADNFGSIARASKNELAAYREAGLEAISRGEVAALLLAGGQGTRLGVPYPKGMYDIGLPSGKTLYNLQAERLIRLEELSERQTGKRGSIPWYIMTSEHTKEPTIEYFEKNGFFGLEGDNLVVFEQKMMPSFTFDGKIILKEKHRLALSPDGNGGLYNVLYKRAILEDMKKRGIKFIHVYSVDNILVKIADPTFIGFCMSKGADCAAKVVKKATPTEAVGVVCRVNGRYRVVEYSEISAETAQKRNSDGSLTFNAGNICNHFFTFDFLTRVSGLAACLSELDINGNEDPQSKKALKYHVAKKKIPYLNNEGQVTKPEEPNGIKLEMFVFDVFEYSDNFAVWEVLREDEFSPLKNADGAEKDTPTTCRHHLYDLHHRYIVNAGGTFIDENGAPIALLPSSNRAVKSEKEVHEPIVCEISPLRSYDGEKDASRKIIAVNNFIAFQYRDDKTVYDNVTEFKRLKKALDDASAKMDEDIVSITLINKLPPIYSWIKQNFTQLDASGRKLADIAKLILSDYARR</sequence>